<organism evidence="2 3">
    <name type="scientific">Actinopolyspora xinjiangensis</name>
    <dbReference type="NCBI Taxonomy" id="405564"/>
    <lineage>
        <taxon>Bacteria</taxon>
        <taxon>Bacillati</taxon>
        <taxon>Actinomycetota</taxon>
        <taxon>Actinomycetes</taxon>
        <taxon>Actinopolysporales</taxon>
        <taxon>Actinopolysporaceae</taxon>
        <taxon>Actinopolyspora</taxon>
    </lineage>
</organism>
<gene>
    <name evidence="2" type="ORF">SAMN04487905_10644</name>
</gene>
<keyword evidence="3" id="KW-1185">Reference proteome</keyword>
<evidence type="ECO:0000313" key="2">
    <source>
        <dbReference type="EMBL" id="SDP61090.1"/>
    </source>
</evidence>
<proteinExistence type="predicted"/>
<dbReference type="RefSeq" id="WP_092601180.1">
    <property type="nucleotide sequence ID" value="NZ_FNJR01000006.1"/>
</dbReference>
<name>A0A1H0U4U8_9ACTN</name>
<dbReference type="AlphaFoldDB" id="A0A1H0U4U8"/>
<evidence type="ECO:0000256" key="1">
    <source>
        <dbReference type="SAM" id="MobiDB-lite"/>
    </source>
</evidence>
<dbReference type="STRING" id="405564.SAMN04487905_10644"/>
<sequence length="95" mass="11366">MTEPTWRDWAGRSITDPTDPNGRPIETPTDRRWLWRIETDLAVSATTDSQRRLAHLLREYLDETCEHHYLDYDADEAWDAHRQCLWCNHIEEGEQ</sequence>
<evidence type="ECO:0000313" key="3">
    <source>
        <dbReference type="Proteomes" id="UP000199497"/>
    </source>
</evidence>
<dbReference type="Proteomes" id="UP000199497">
    <property type="component" value="Unassembled WGS sequence"/>
</dbReference>
<feature type="compositionally biased region" description="Basic and acidic residues" evidence="1">
    <location>
        <begin position="1"/>
        <end position="10"/>
    </location>
</feature>
<accession>A0A1H0U4U8</accession>
<protein>
    <submittedName>
        <fullName evidence="2">Uncharacterized protein</fullName>
    </submittedName>
</protein>
<dbReference type="EMBL" id="FNJR01000006">
    <property type="protein sequence ID" value="SDP61090.1"/>
    <property type="molecule type" value="Genomic_DNA"/>
</dbReference>
<dbReference type="OrthoDB" id="9929789at2"/>
<feature type="region of interest" description="Disordered" evidence="1">
    <location>
        <begin position="1"/>
        <end position="27"/>
    </location>
</feature>
<reference evidence="3" key="1">
    <citation type="submission" date="2016-10" db="EMBL/GenBank/DDBJ databases">
        <authorList>
            <person name="Varghese N."/>
            <person name="Submissions S."/>
        </authorList>
    </citation>
    <scope>NUCLEOTIDE SEQUENCE [LARGE SCALE GENOMIC DNA]</scope>
    <source>
        <strain evidence="3">DSM 46732</strain>
    </source>
</reference>